<evidence type="ECO:0000313" key="5">
    <source>
        <dbReference type="EMBL" id="QDU70255.1"/>
    </source>
</evidence>
<dbReference type="SMART" id="SM00028">
    <property type="entry name" value="TPR"/>
    <property type="match status" value="18"/>
</dbReference>
<evidence type="ECO:0000313" key="6">
    <source>
        <dbReference type="Proteomes" id="UP000320386"/>
    </source>
</evidence>
<dbReference type="InterPro" id="IPR019734">
    <property type="entry name" value="TPR_rpt"/>
</dbReference>
<keyword evidence="6" id="KW-1185">Reference proteome</keyword>
<feature type="transmembrane region" description="Helical" evidence="4">
    <location>
        <begin position="12"/>
        <end position="32"/>
    </location>
</feature>
<evidence type="ECO:0000256" key="2">
    <source>
        <dbReference type="SAM" id="Coils"/>
    </source>
</evidence>
<keyword evidence="1" id="KW-0802">TPR repeat</keyword>
<dbReference type="Pfam" id="PF14559">
    <property type="entry name" value="TPR_19"/>
    <property type="match status" value="1"/>
</dbReference>
<evidence type="ECO:0000256" key="1">
    <source>
        <dbReference type="PROSITE-ProRule" id="PRU00339"/>
    </source>
</evidence>
<dbReference type="Proteomes" id="UP000320386">
    <property type="component" value="Chromosome"/>
</dbReference>
<evidence type="ECO:0000256" key="3">
    <source>
        <dbReference type="SAM" id="MobiDB-lite"/>
    </source>
</evidence>
<feature type="region of interest" description="Disordered" evidence="3">
    <location>
        <begin position="1476"/>
        <end position="1496"/>
    </location>
</feature>
<sequence>MAKQRINTPFLIILVAALVVVVGGAAIFYFQFVQRDAETRIAEAQAYYEQGEYRLAIEEIGKAISHDPNNIELLNIQYDYMREAPVADVQQAQKRLNSLRSIRRKVATLQLSDPEAQRAYYSFLNEMRRELDSAFADVMYDAANDRLGNVQDDRVALKYRGVATAARIARGTAMEDQREQARADLKAVLEQTPDDAEALEALAILDINRADRIARLAADDPEIAELRAEAIDALERLSTAAGQDIEQQLRYVQLALNPVLGLRDQAQETFGQIEGSLAASGGSRRQVLAAMAILNAGARGGPTVSDPELAGGRAEAIMADRDRAVRLGEAVLEIQPDNASVNLQLATLYRGTNQPQKAVAAAEKARSLADAKAPPIETLLSRQVKLVASLEMATSLFLIANQRDAEGRQPVLDQIGEIVKELNITFPDRPQVTMLAGKLAFARQDFRQAAIYFDQASSRYGESNLEALYLLAKTHAILKQWGEAATRLESVLSARPSYTEARQELIQVYLAEQNPADARRHIEYLLASDPENTLARTALIQIVLQYGSRAEKEAALEPLLENARANNQPPGMIAVRLLKALDRNDEARDALLEANALTPNNPQILGQLIPLLEDEARQTQLIDAYESSGGDAKVVQVLRALIDESSLSEVVSGLVQTTPFARARAEAQNAMRQRDIENAREAIAEAEALEPDNPAVVELKFDFAMIQQDWDGAMQVAEVARQRNLDKVQGKFFRARVFAAQQRYEEATVELNEGLEIDRVNPEIRTLLAEIYRQQGLYDQAAAELDQALSQRGNNLKALRLLAAIRNEQGRADEALEHLRRAYQLQPKDPGIRNLYLLYETQHGRADLAMEARERIAEEEPADYANKRALASMLSTTDDRKDEAITLAEQIIADDGMKLANVATLANVLFRNEQAEAGEREIQRYIATLGNEVAAQDYQLLARYRLQRQDLPAAVQAYRQGITLEDPASMPMSRELAALLFSRGESDLSTALYEKLHRAFPDEAPVTLRLVESYLRAERNEDARAFLENQDNQTDTIILLKSELALKEGDRELALDYVNQALDINPDSIPGLVRRANLTGFDQPDAALVDLDRALTLDPTQIQARLLLSDIRKRSGDYNGSIRELQNVLNRDARQVQAREKLYAMYMLTGDYALARATVNDGIETFPNDTRWLRYAARVAVRENRLPEAVQALNQAVQIDPSAANIRALLALQVDNNRADLALRLIDQNPNVTANDPTIQGIRGAALAQTGQREAAQRVFAKAMERARSYGEMNAIADRVQKSFDVPTAITLLVDNTQAREPLWSQLAAARLETNDGRYDDAVSRLRALEGQVETADQGLRFQLLTLLGRALQLSEAFEDARVAYEKVLEIAPSDILTLNNLAYLLGNDLGETSAAVEFAQRAVNLAPQNANTLDTLGWVQYQNGQLEEARRTLERSISFSRLPVNQYHLAIVLTDLGSTAAAMDLLEDAIRDAQTEGDDETLEKAQQRLKTLQQG</sequence>
<feature type="repeat" description="TPR" evidence="1">
    <location>
        <begin position="1035"/>
        <end position="1068"/>
    </location>
</feature>
<keyword evidence="4" id="KW-0472">Membrane</keyword>
<proteinExistence type="predicted"/>
<evidence type="ECO:0000256" key="4">
    <source>
        <dbReference type="SAM" id="Phobius"/>
    </source>
</evidence>
<dbReference type="PROSITE" id="PS50005">
    <property type="entry name" value="TPR"/>
    <property type="match status" value="4"/>
</dbReference>
<keyword evidence="4" id="KW-0812">Transmembrane</keyword>
<dbReference type="InterPro" id="IPR011990">
    <property type="entry name" value="TPR-like_helical_dom_sf"/>
</dbReference>
<keyword evidence="2" id="KW-0175">Coiled coil</keyword>
<keyword evidence="4" id="KW-1133">Transmembrane helix</keyword>
<organism evidence="5 6">
    <name type="scientific">Mucisphaera calidilacus</name>
    <dbReference type="NCBI Taxonomy" id="2527982"/>
    <lineage>
        <taxon>Bacteria</taxon>
        <taxon>Pseudomonadati</taxon>
        <taxon>Planctomycetota</taxon>
        <taxon>Phycisphaerae</taxon>
        <taxon>Phycisphaerales</taxon>
        <taxon>Phycisphaeraceae</taxon>
        <taxon>Mucisphaera</taxon>
    </lineage>
</organism>
<reference evidence="5 6" key="1">
    <citation type="submission" date="2019-02" db="EMBL/GenBank/DDBJ databases">
        <title>Deep-cultivation of Planctomycetes and their phenomic and genomic characterization uncovers novel biology.</title>
        <authorList>
            <person name="Wiegand S."/>
            <person name="Jogler M."/>
            <person name="Boedeker C."/>
            <person name="Pinto D."/>
            <person name="Vollmers J."/>
            <person name="Rivas-Marin E."/>
            <person name="Kohn T."/>
            <person name="Peeters S.H."/>
            <person name="Heuer A."/>
            <person name="Rast P."/>
            <person name="Oberbeckmann S."/>
            <person name="Bunk B."/>
            <person name="Jeske O."/>
            <person name="Meyerdierks A."/>
            <person name="Storesund J.E."/>
            <person name="Kallscheuer N."/>
            <person name="Luecker S."/>
            <person name="Lage O.M."/>
            <person name="Pohl T."/>
            <person name="Merkel B.J."/>
            <person name="Hornburger P."/>
            <person name="Mueller R.-W."/>
            <person name="Bruemmer F."/>
            <person name="Labrenz M."/>
            <person name="Spormann A.M."/>
            <person name="Op den Camp H."/>
            <person name="Overmann J."/>
            <person name="Amann R."/>
            <person name="Jetten M.S.M."/>
            <person name="Mascher T."/>
            <person name="Medema M.H."/>
            <person name="Devos D.P."/>
            <person name="Kaster A.-K."/>
            <person name="Ovreas L."/>
            <person name="Rohde M."/>
            <person name="Galperin M.Y."/>
            <person name="Jogler C."/>
        </authorList>
    </citation>
    <scope>NUCLEOTIDE SEQUENCE [LARGE SCALE GENOMIC DNA]</scope>
    <source>
        <strain evidence="5 6">Pan265</strain>
    </source>
</reference>
<dbReference type="Gene3D" id="1.25.40.10">
    <property type="entry name" value="Tetratricopeptide repeat domain"/>
    <property type="match status" value="8"/>
</dbReference>
<protein>
    <submittedName>
        <fullName evidence="5">Tetratricopeptide repeat protein</fullName>
    </submittedName>
</protein>
<feature type="repeat" description="TPR" evidence="1">
    <location>
        <begin position="796"/>
        <end position="829"/>
    </location>
</feature>
<accession>A0A518BTG9</accession>
<dbReference type="PANTHER" id="PTHR12558:SF13">
    <property type="entry name" value="CELL DIVISION CYCLE PROTEIN 27 HOMOLOG"/>
    <property type="match status" value="1"/>
</dbReference>
<dbReference type="PANTHER" id="PTHR12558">
    <property type="entry name" value="CELL DIVISION CYCLE 16,23,27"/>
    <property type="match status" value="1"/>
</dbReference>
<dbReference type="KEGG" id="mcad:Pan265_00780"/>
<feature type="repeat" description="TPR" evidence="1">
    <location>
        <begin position="1342"/>
        <end position="1375"/>
    </location>
</feature>
<dbReference type="OrthoDB" id="9766710at2"/>
<name>A0A518BTG9_9BACT</name>
<dbReference type="EMBL" id="CP036280">
    <property type="protein sequence ID" value="QDU70255.1"/>
    <property type="molecule type" value="Genomic_DNA"/>
</dbReference>
<gene>
    <name evidence="5" type="ORF">Pan265_00780</name>
</gene>
<dbReference type="SUPFAM" id="SSF48452">
    <property type="entry name" value="TPR-like"/>
    <property type="match status" value="6"/>
</dbReference>
<feature type="coiled-coil region" evidence="2">
    <location>
        <begin position="662"/>
        <end position="689"/>
    </location>
</feature>
<dbReference type="RefSeq" id="WP_145444288.1">
    <property type="nucleotide sequence ID" value="NZ_CP036280.1"/>
</dbReference>
<dbReference type="Pfam" id="PF13432">
    <property type="entry name" value="TPR_16"/>
    <property type="match status" value="3"/>
</dbReference>
<feature type="repeat" description="TPR" evidence="1">
    <location>
        <begin position="37"/>
        <end position="70"/>
    </location>
</feature>